<name>A0ABV4VCC6_9BACL</name>
<organism evidence="1 2">
    <name type="scientific">Paenibacillus oleatilyticus</name>
    <dbReference type="NCBI Taxonomy" id="2594886"/>
    <lineage>
        <taxon>Bacteria</taxon>
        <taxon>Bacillati</taxon>
        <taxon>Bacillota</taxon>
        <taxon>Bacilli</taxon>
        <taxon>Bacillales</taxon>
        <taxon>Paenibacillaceae</taxon>
        <taxon>Paenibacillus</taxon>
    </lineage>
</organism>
<evidence type="ECO:0000313" key="2">
    <source>
        <dbReference type="Proteomes" id="UP001575622"/>
    </source>
</evidence>
<sequence>MTYTEQQKLTRDAARKHFADSGLTYAGINKVRIEELKTIIQKHLDIHEVRTDTKMQINKRNKKAVFEKDGSMLGCGLTMRSHYFTDREAITFGTSGFIGFAGWADDTNVAPLLSAFIEWVDQLAGLED</sequence>
<proteinExistence type="predicted"/>
<reference evidence="1 2" key="1">
    <citation type="submission" date="2024-09" db="EMBL/GenBank/DDBJ databases">
        <authorList>
            <person name="Makale K.P.P."/>
            <person name="Makhzoum A."/>
            <person name="Rantong G."/>
            <person name="Rahube T.O."/>
        </authorList>
    </citation>
    <scope>NUCLEOTIDE SEQUENCE [LARGE SCALE GENOMIC DNA]</scope>
    <source>
        <strain evidence="1 2">KM_D13</strain>
    </source>
</reference>
<dbReference type="RefSeq" id="WP_373957134.1">
    <property type="nucleotide sequence ID" value="NZ_JBHDLN010000034.1"/>
</dbReference>
<accession>A0ABV4VCC6</accession>
<keyword evidence="2" id="KW-1185">Reference proteome</keyword>
<evidence type="ECO:0000313" key="1">
    <source>
        <dbReference type="EMBL" id="MFB0847306.1"/>
    </source>
</evidence>
<gene>
    <name evidence="1" type="ORF">ACEU3E_34615</name>
</gene>
<protein>
    <submittedName>
        <fullName evidence="1">Uncharacterized protein</fullName>
    </submittedName>
</protein>
<dbReference type="Proteomes" id="UP001575622">
    <property type="component" value="Unassembled WGS sequence"/>
</dbReference>
<comment type="caution">
    <text evidence="1">The sequence shown here is derived from an EMBL/GenBank/DDBJ whole genome shotgun (WGS) entry which is preliminary data.</text>
</comment>
<dbReference type="EMBL" id="JBHDLN010000034">
    <property type="protein sequence ID" value="MFB0847306.1"/>
    <property type="molecule type" value="Genomic_DNA"/>
</dbReference>